<sequence length="86" mass="10268">MVCLREPLCISLYILVIHQYGYSCVNANFKAQLEFVSVEVKNQTEWQRQLKLQLLKMLKMPNKSLSEWLPFWVWVKSPDDYMGVRD</sequence>
<proteinExistence type="predicted"/>
<keyword evidence="2" id="KW-1185">Reference proteome</keyword>
<evidence type="ECO:0000313" key="1">
    <source>
        <dbReference type="EMBL" id="RCN51401.1"/>
    </source>
</evidence>
<dbReference type="AlphaFoldDB" id="A0A368H467"/>
<organism evidence="1 2">
    <name type="scientific">Ancylostoma caninum</name>
    <name type="common">Dog hookworm</name>
    <dbReference type="NCBI Taxonomy" id="29170"/>
    <lineage>
        <taxon>Eukaryota</taxon>
        <taxon>Metazoa</taxon>
        <taxon>Ecdysozoa</taxon>
        <taxon>Nematoda</taxon>
        <taxon>Chromadorea</taxon>
        <taxon>Rhabditida</taxon>
        <taxon>Rhabditina</taxon>
        <taxon>Rhabditomorpha</taxon>
        <taxon>Strongyloidea</taxon>
        <taxon>Ancylostomatidae</taxon>
        <taxon>Ancylostomatinae</taxon>
        <taxon>Ancylostoma</taxon>
    </lineage>
</organism>
<dbReference type="Proteomes" id="UP000252519">
    <property type="component" value="Unassembled WGS sequence"/>
</dbReference>
<name>A0A368H467_ANCCA</name>
<gene>
    <name evidence="1" type="ORF">ANCCAN_02351</name>
</gene>
<protein>
    <submittedName>
        <fullName evidence="1">Uncharacterized protein</fullName>
    </submittedName>
</protein>
<accession>A0A368H467</accession>
<dbReference type="EMBL" id="JOJR01000013">
    <property type="protein sequence ID" value="RCN51401.1"/>
    <property type="molecule type" value="Genomic_DNA"/>
</dbReference>
<comment type="caution">
    <text evidence="1">The sequence shown here is derived from an EMBL/GenBank/DDBJ whole genome shotgun (WGS) entry which is preliminary data.</text>
</comment>
<reference evidence="1 2" key="1">
    <citation type="submission" date="2014-10" db="EMBL/GenBank/DDBJ databases">
        <title>Draft genome of the hookworm Ancylostoma caninum.</title>
        <authorList>
            <person name="Mitreva M."/>
        </authorList>
    </citation>
    <scope>NUCLEOTIDE SEQUENCE [LARGE SCALE GENOMIC DNA]</scope>
    <source>
        <strain evidence="1 2">Baltimore</strain>
    </source>
</reference>
<evidence type="ECO:0000313" key="2">
    <source>
        <dbReference type="Proteomes" id="UP000252519"/>
    </source>
</evidence>